<dbReference type="Pfam" id="PF23030">
    <property type="entry name" value="SCAF11-like_C"/>
    <property type="match status" value="1"/>
</dbReference>
<evidence type="ECO:0000313" key="3">
    <source>
        <dbReference type="EMBL" id="ELK28579.1"/>
    </source>
</evidence>
<reference evidence="4" key="1">
    <citation type="journal article" date="2013" name="Science">
        <title>Comparative analysis of bat genomes provides insight into the evolution of flight and immunity.</title>
        <authorList>
            <person name="Zhang G."/>
            <person name="Cowled C."/>
            <person name="Shi Z."/>
            <person name="Huang Z."/>
            <person name="Bishop-Lilly K.A."/>
            <person name="Fang X."/>
            <person name="Wynne J.W."/>
            <person name="Xiong Z."/>
            <person name="Baker M.L."/>
            <person name="Zhao W."/>
            <person name="Tachedjian M."/>
            <person name="Zhu Y."/>
            <person name="Zhou P."/>
            <person name="Jiang X."/>
            <person name="Ng J."/>
            <person name="Yang L."/>
            <person name="Wu L."/>
            <person name="Xiao J."/>
            <person name="Feng Y."/>
            <person name="Chen Y."/>
            <person name="Sun X."/>
            <person name="Zhang Y."/>
            <person name="Marsh G.A."/>
            <person name="Crameri G."/>
            <person name="Broder C.C."/>
            <person name="Frey K.G."/>
            <person name="Wang L.F."/>
            <person name="Wang J."/>
        </authorList>
    </citation>
    <scope>NUCLEOTIDE SEQUENCE [LARGE SCALE GENOMIC DNA]</scope>
</reference>
<gene>
    <name evidence="3" type="ORF">MDA_GLEAN10005848</name>
</gene>
<dbReference type="PANTHER" id="PTHR47013:SF1">
    <property type="entry name" value="SPLICING FACTOR, ARGININE_SERINE-RICH 19"/>
    <property type="match status" value="1"/>
</dbReference>
<organism evidence="3 4">
    <name type="scientific">Myotis davidii</name>
    <name type="common">David's myotis</name>
    <dbReference type="NCBI Taxonomy" id="225400"/>
    <lineage>
        <taxon>Eukaryota</taxon>
        <taxon>Metazoa</taxon>
        <taxon>Chordata</taxon>
        <taxon>Craniata</taxon>
        <taxon>Vertebrata</taxon>
        <taxon>Euteleostomi</taxon>
        <taxon>Mammalia</taxon>
        <taxon>Eutheria</taxon>
        <taxon>Laurasiatheria</taxon>
        <taxon>Chiroptera</taxon>
        <taxon>Yangochiroptera</taxon>
        <taxon>Vespertilionidae</taxon>
        <taxon>Myotis</taxon>
    </lineage>
</organism>
<dbReference type="EMBL" id="KB109009">
    <property type="protein sequence ID" value="ELK28579.1"/>
    <property type="molecule type" value="Genomic_DNA"/>
</dbReference>
<feature type="compositionally biased region" description="Basic and acidic residues" evidence="1">
    <location>
        <begin position="7"/>
        <end position="27"/>
    </location>
</feature>
<feature type="compositionally biased region" description="Basic and acidic residues" evidence="1">
    <location>
        <begin position="238"/>
        <end position="258"/>
    </location>
</feature>
<dbReference type="InterPro" id="IPR042841">
    <property type="entry name" value="SCAF1"/>
</dbReference>
<feature type="region of interest" description="Disordered" evidence="1">
    <location>
        <begin position="182"/>
        <end position="258"/>
    </location>
</feature>
<dbReference type="Proteomes" id="UP000010556">
    <property type="component" value="Unassembled WGS sequence"/>
</dbReference>
<dbReference type="GO" id="GO:0099122">
    <property type="term" value="F:RNA polymerase II C-terminal domain binding"/>
    <property type="evidence" value="ECO:0007669"/>
    <property type="project" value="TreeGrafter"/>
</dbReference>
<evidence type="ECO:0000313" key="4">
    <source>
        <dbReference type="Proteomes" id="UP000010556"/>
    </source>
</evidence>
<sequence>MEEEDESRGKTEESGEDRGDGPPDRDPTLSPTAFILRAIQQAVGTSLQGDLANDKDGSRCHGLRWRRCRSPRSESRSQESGGTDTAAVLDMAADSFLAGLVSVLDPPDTWVPSHLDLQPGESEDMLELVAEVRIGDRDPIPLPVPSLLPRLRAWRTGKTVSPQSHSSQPTRARHLLTLGTGDILSHRKPPSSLGVTPAPVPTSLGLPPGPSSYLLPGSLPLGGCGSTPPTPTGLAAASDKREGSSSSEGRGDTDKYLKKLHTQERAVEEVKLAIKPYYQKKDITKEEYKDILRKAVHKICHSKSGEINPVKVSNLVRAYVQRYRYFRKHGRKPGDPPGPPRPPKEPGPPDKGGPGLGLPLPPL</sequence>
<feature type="region of interest" description="Disordered" evidence="1">
    <location>
        <begin position="1"/>
        <end position="32"/>
    </location>
</feature>
<dbReference type="PANTHER" id="PTHR47013">
    <property type="entry name" value="SPLICING FACTOR, ARGININE/SERINE-RICH 19"/>
    <property type="match status" value="1"/>
</dbReference>
<dbReference type="AlphaFoldDB" id="L5LQ71"/>
<proteinExistence type="predicted"/>
<protein>
    <submittedName>
        <fullName evidence="3">Splicing factor, arginine/serine-rich 19</fullName>
    </submittedName>
</protein>
<feature type="compositionally biased region" description="Low complexity" evidence="1">
    <location>
        <begin position="201"/>
        <end position="219"/>
    </location>
</feature>
<feature type="domain" description="SFR19-like C-terminal" evidence="2">
    <location>
        <begin position="252"/>
        <end position="332"/>
    </location>
</feature>
<dbReference type="eggNOG" id="KOG0825">
    <property type="taxonomic scope" value="Eukaryota"/>
</dbReference>
<evidence type="ECO:0000256" key="1">
    <source>
        <dbReference type="SAM" id="MobiDB-lite"/>
    </source>
</evidence>
<evidence type="ECO:0000259" key="2">
    <source>
        <dbReference type="Pfam" id="PF23030"/>
    </source>
</evidence>
<dbReference type="InterPro" id="IPR057031">
    <property type="entry name" value="SFR19-like_C"/>
</dbReference>
<accession>L5LQ71</accession>
<feature type="region of interest" description="Disordered" evidence="1">
    <location>
        <begin position="326"/>
        <end position="363"/>
    </location>
</feature>
<keyword evidence="4" id="KW-1185">Reference proteome</keyword>
<name>L5LQ71_MYODS</name>